<dbReference type="Proteomes" id="UP000321062">
    <property type="component" value="Chromosome"/>
</dbReference>
<evidence type="ECO:0000313" key="13">
    <source>
        <dbReference type="EMBL" id="QEE22877.1"/>
    </source>
</evidence>
<reference evidence="13 14" key="1">
    <citation type="journal article" date="2015" name="Int. J. Syst. Evol. Microbiol.">
        <title>Youhaiella tibetensis gen. nov., sp. nov., isolated from subsurface sediment.</title>
        <authorList>
            <person name="Wang Y.X."/>
            <person name="Huang F.Q."/>
            <person name="Nogi Y."/>
            <person name="Pang S.J."/>
            <person name="Wang P.K."/>
            <person name="Lv J."/>
        </authorList>
    </citation>
    <scope>NUCLEOTIDE SEQUENCE [LARGE SCALE GENOMIC DNA]</scope>
    <source>
        <strain evidence="14">fig4</strain>
    </source>
</reference>
<keyword evidence="5 11" id="KW-0808">Transferase</keyword>
<dbReference type="NCBIfam" id="TIGR00482">
    <property type="entry name" value="nicotinate (nicotinamide) nucleotide adenylyltransferase"/>
    <property type="match status" value="1"/>
</dbReference>
<sequence length="193" mass="21715">MKIGLFGGSFNPIHDGHLLVAEQCLQRLGLDAVWFLVSPGNPLKNHDELAPLRDRVEDARALLDHPRIKVTGFEAAHGFRYTYDTLKFLTQTLPDRNFVWIMGADNMVSFHKWDRWREIANMLPMAVYVRPGSSRKAPGSLAATAFARYRLDEDDAPLLATCEPPAWVYLHGIMSGLSSSVIRAQRKDAKIAK</sequence>
<evidence type="ECO:0000256" key="7">
    <source>
        <dbReference type="ARBA" id="ARBA00022741"/>
    </source>
</evidence>
<dbReference type="UniPathway" id="UPA00253">
    <property type="reaction ID" value="UER00332"/>
</dbReference>
<organism evidence="13 14">
    <name type="scientific">Paradevosia tibetensis</name>
    <dbReference type="NCBI Taxonomy" id="1447062"/>
    <lineage>
        <taxon>Bacteria</taxon>
        <taxon>Pseudomonadati</taxon>
        <taxon>Pseudomonadota</taxon>
        <taxon>Alphaproteobacteria</taxon>
        <taxon>Hyphomicrobiales</taxon>
        <taxon>Devosiaceae</taxon>
        <taxon>Paradevosia</taxon>
    </lineage>
</organism>
<dbReference type="KEGG" id="yti:FNA67_19725"/>
<keyword evidence="4 11" id="KW-0662">Pyridine nucleotide biosynthesis</keyword>
<comment type="similarity">
    <text evidence="3 11">Belongs to the NadD family.</text>
</comment>
<keyword evidence="9 11" id="KW-0520">NAD</keyword>
<dbReference type="OrthoDB" id="5295945at2"/>
<dbReference type="GO" id="GO:0004515">
    <property type="term" value="F:nicotinate-nucleotide adenylyltransferase activity"/>
    <property type="evidence" value="ECO:0007669"/>
    <property type="project" value="UniProtKB-UniRule"/>
</dbReference>
<evidence type="ECO:0000256" key="10">
    <source>
        <dbReference type="ARBA" id="ARBA00048721"/>
    </source>
</evidence>
<evidence type="ECO:0000259" key="12">
    <source>
        <dbReference type="Pfam" id="PF01467"/>
    </source>
</evidence>
<gene>
    <name evidence="11" type="primary">nadD</name>
    <name evidence="13" type="ORF">FNA67_19725</name>
</gene>
<evidence type="ECO:0000256" key="3">
    <source>
        <dbReference type="ARBA" id="ARBA00009014"/>
    </source>
</evidence>
<evidence type="ECO:0000256" key="1">
    <source>
        <dbReference type="ARBA" id="ARBA00002324"/>
    </source>
</evidence>
<dbReference type="NCBIfam" id="NF000843">
    <property type="entry name" value="PRK00071.2-2"/>
    <property type="match status" value="1"/>
</dbReference>
<comment type="pathway">
    <text evidence="2 11">Cofactor biosynthesis; NAD(+) biosynthesis; deamido-NAD(+) from nicotinate D-ribonucleotide: step 1/1.</text>
</comment>
<dbReference type="HAMAP" id="MF_00244">
    <property type="entry name" value="NaMN_adenylyltr"/>
    <property type="match status" value="1"/>
</dbReference>
<dbReference type="InterPro" id="IPR014729">
    <property type="entry name" value="Rossmann-like_a/b/a_fold"/>
</dbReference>
<protein>
    <recommendedName>
        <fullName evidence="11">Probable nicotinate-nucleotide adenylyltransferase</fullName>
        <ecNumber evidence="11">2.7.7.18</ecNumber>
    </recommendedName>
    <alternativeName>
        <fullName evidence="11">Deamido-NAD(+) diphosphorylase</fullName>
    </alternativeName>
    <alternativeName>
        <fullName evidence="11">Deamido-NAD(+) pyrophosphorylase</fullName>
    </alternativeName>
    <alternativeName>
        <fullName evidence="11">Nicotinate mononucleotide adenylyltransferase</fullName>
        <shortName evidence="11">NaMN adenylyltransferase</shortName>
    </alternativeName>
</protein>
<evidence type="ECO:0000256" key="8">
    <source>
        <dbReference type="ARBA" id="ARBA00022840"/>
    </source>
</evidence>
<comment type="function">
    <text evidence="1 11">Catalyzes the reversible adenylation of nicotinate mononucleotide (NaMN) to nicotinic acid adenine dinucleotide (NaAD).</text>
</comment>
<keyword evidence="7 11" id="KW-0547">Nucleotide-binding</keyword>
<keyword evidence="8 11" id="KW-0067">ATP-binding</keyword>
<dbReference type="EC" id="2.7.7.18" evidence="11"/>
<evidence type="ECO:0000256" key="5">
    <source>
        <dbReference type="ARBA" id="ARBA00022679"/>
    </source>
</evidence>
<dbReference type="NCBIfam" id="TIGR00125">
    <property type="entry name" value="cyt_tran_rel"/>
    <property type="match status" value="1"/>
</dbReference>
<comment type="catalytic activity">
    <reaction evidence="10 11">
        <text>nicotinate beta-D-ribonucleotide + ATP + H(+) = deamido-NAD(+) + diphosphate</text>
        <dbReference type="Rhea" id="RHEA:22860"/>
        <dbReference type="ChEBI" id="CHEBI:15378"/>
        <dbReference type="ChEBI" id="CHEBI:30616"/>
        <dbReference type="ChEBI" id="CHEBI:33019"/>
        <dbReference type="ChEBI" id="CHEBI:57502"/>
        <dbReference type="ChEBI" id="CHEBI:58437"/>
        <dbReference type="EC" id="2.7.7.18"/>
    </reaction>
</comment>
<evidence type="ECO:0000256" key="4">
    <source>
        <dbReference type="ARBA" id="ARBA00022642"/>
    </source>
</evidence>
<keyword evidence="6 11" id="KW-0548">Nucleotidyltransferase</keyword>
<keyword evidence="14" id="KW-1185">Reference proteome</keyword>
<dbReference type="PANTHER" id="PTHR39321:SF3">
    <property type="entry name" value="PHOSPHOPANTETHEINE ADENYLYLTRANSFERASE"/>
    <property type="match status" value="1"/>
</dbReference>
<evidence type="ECO:0000256" key="6">
    <source>
        <dbReference type="ARBA" id="ARBA00022695"/>
    </source>
</evidence>
<dbReference type="PANTHER" id="PTHR39321">
    <property type="entry name" value="NICOTINATE-NUCLEOTIDE ADENYLYLTRANSFERASE-RELATED"/>
    <property type="match status" value="1"/>
</dbReference>
<dbReference type="Pfam" id="PF01467">
    <property type="entry name" value="CTP_transf_like"/>
    <property type="match status" value="1"/>
</dbReference>
<dbReference type="NCBIfam" id="NF000845">
    <property type="entry name" value="PRK00071.2-4"/>
    <property type="match status" value="1"/>
</dbReference>
<dbReference type="InterPro" id="IPR005248">
    <property type="entry name" value="NadD/NMNAT"/>
</dbReference>
<name>A0A5B9DUL2_9HYPH</name>
<evidence type="ECO:0000256" key="2">
    <source>
        <dbReference type="ARBA" id="ARBA00005019"/>
    </source>
</evidence>
<accession>A0A5B9DUL2</accession>
<dbReference type="InterPro" id="IPR004821">
    <property type="entry name" value="Cyt_trans-like"/>
</dbReference>
<dbReference type="SUPFAM" id="SSF52374">
    <property type="entry name" value="Nucleotidylyl transferase"/>
    <property type="match status" value="1"/>
</dbReference>
<dbReference type="Gene3D" id="3.40.50.620">
    <property type="entry name" value="HUPs"/>
    <property type="match status" value="1"/>
</dbReference>
<evidence type="ECO:0000313" key="14">
    <source>
        <dbReference type="Proteomes" id="UP000321062"/>
    </source>
</evidence>
<dbReference type="GO" id="GO:0005524">
    <property type="term" value="F:ATP binding"/>
    <property type="evidence" value="ECO:0007669"/>
    <property type="project" value="UniProtKB-KW"/>
</dbReference>
<feature type="domain" description="Cytidyltransferase-like" evidence="12">
    <location>
        <begin position="5"/>
        <end position="184"/>
    </location>
</feature>
<proteinExistence type="inferred from homology"/>
<dbReference type="EMBL" id="CP041690">
    <property type="protein sequence ID" value="QEE22877.1"/>
    <property type="molecule type" value="Genomic_DNA"/>
</dbReference>
<evidence type="ECO:0000256" key="9">
    <source>
        <dbReference type="ARBA" id="ARBA00023027"/>
    </source>
</evidence>
<dbReference type="GO" id="GO:0009435">
    <property type="term" value="P:NAD+ biosynthetic process"/>
    <property type="evidence" value="ECO:0007669"/>
    <property type="project" value="UniProtKB-UniRule"/>
</dbReference>
<dbReference type="AlphaFoldDB" id="A0A5B9DUL2"/>
<dbReference type="CDD" id="cd02165">
    <property type="entry name" value="NMNAT"/>
    <property type="match status" value="1"/>
</dbReference>
<evidence type="ECO:0000256" key="11">
    <source>
        <dbReference type="HAMAP-Rule" id="MF_00244"/>
    </source>
</evidence>